<dbReference type="SUPFAM" id="SSF56601">
    <property type="entry name" value="beta-lactamase/transpeptidase-like"/>
    <property type="match status" value="1"/>
</dbReference>
<gene>
    <name evidence="3" type="ORF">NIIDNTM18_16450</name>
</gene>
<dbReference type="AlphaFoldDB" id="A0A6S6P4Q2"/>
<evidence type="ECO:0000313" key="4">
    <source>
        <dbReference type="Proteomes" id="UP000515734"/>
    </source>
</evidence>
<dbReference type="Proteomes" id="UP000515734">
    <property type="component" value="Chromosome"/>
</dbReference>
<dbReference type="InterPro" id="IPR001466">
    <property type="entry name" value="Beta-lactam-related"/>
</dbReference>
<dbReference type="GO" id="GO:0016787">
    <property type="term" value="F:hydrolase activity"/>
    <property type="evidence" value="ECO:0007669"/>
    <property type="project" value="UniProtKB-KW"/>
</dbReference>
<dbReference type="Pfam" id="PF00144">
    <property type="entry name" value="Beta-lactamase"/>
    <property type="match status" value="1"/>
</dbReference>
<dbReference type="PANTHER" id="PTHR43283:SF11">
    <property type="entry name" value="BETA-LACTAMASE-RELATED DOMAIN-CONTAINING PROTEIN"/>
    <property type="match status" value="1"/>
</dbReference>
<feature type="domain" description="Beta-lactamase-related" evidence="2">
    <location>
        <begin position="118"/>
        <end position="535"/>
    </location>
</feature>
<evidence type="ECO:0000259" key="2">
    <source>
        <dbReference type="Pfam" id="PF00144"/>
    </source>
</evidence>
<dbReference type="InterPro" id="IPR050789">
    <property type="entry name" value="Diverse_Enzym_Activities"/>
</dbReference>
<name>A0A6S6P4Q2_9MYCO</name>
<accession>A0A6S6P4Q2</accession>
<dbReference type="InterPro" id="IPR012338">
    <property type="entry name" value="Beta-lactam/transpept-like"/>
</dbReference>
<protein>
    <submittedName>
        <fullName evidence="3">Putative beta-lactamase</fullName>
    </submittedName>
</protein>
<sequence>MCFVHLPQFPSPPSGQVYRPGMAVRFRNRTGHSVATTHGARGRRGRHRKTVVLKVLSLALVVSLSCGHAAQSASVGGVHVSPTPGAVAAPRPAPVALPVPAPPPRPRITADFSAVSTLVNDAIAARRLPGAVVLVGHGGQTVFHHAYGARKLAGEPGLDGLPTPAEPMTEDTIFDLASLTKVLATATAVMQLHEHGRVRLDDAVQKYLPAFNPAHDPQRAKVTVRMLLTHFSGEAPDVNLDDPWGLKRADRAEGFHRALTTPLLSRPGEVYRYSDINFILLGALIEEVTGEPQDVYVERNIFAPLGMSDTHYLPPANACGPRTMKGTALRWAPPVGGGALRCPAGTWSTDLLTRIAPTAHDDEGRRDPRTNPDWDLLLRGAVHDTTARRMGGVAGHAGVFSTARDVGVFAQALLDRLGNRPSAFPLEKATLELMTTPQQPGHTPEQIPSARDTSAAAVKKTPNDRHPLLAPNYPAIRGQNLRGLGWDIDTAHSQPRGIVFPVGSFGHTGFTGTSMWIDPASDTYVILLANAIHPRGNPPISTLRGEVATAAARAIGLDAAAPR</sequence>
<organism evidence="3 4">
    <name type="scientific">Mycolicibacterium litorale</name>
    <dbReference type="NCBI Taxonomy" id="758802"/>
    <lineage>
        <taxon>Bacteria</taxon>
        <taxon>Bacillati</taxon>
        <taxon>Actinomycetota</taxon>
        <taxon>Actinomycetes</taxon>
        <taxon>Mycobacteriales</taxon>
        <taxon>Mycobacteriaceae</taxon>
        <taxon>Mycolicibacterium</taxon>
    </lineage>
</organism>
<reference evidence="3 4" key="1">
    <citation type="submission" date="2020-07" db="EMBL/GenBank/DDBJ databases">
        <title>Complete genome sequence of Mycolicibacterium litorale like strain isolated from cardiac implantable electronic device infection.</title>
        <authorList>
            <person name="Fukano H."/>
            <person name="Miyama H."/>
            <person name="Hoshino Y."/>
        </authorList>
    </citation>
    <scope>NUCLEOTIDE SEQUENCE [LARGE SCALE GENOMIC DNA]</scope>
    <source>
        <strain evidence="3 4">NIIDNTM18</strain>
    </source>
</reference>
<dbReference type="PANTHER" id="PTHR43283">
    <property type="entry name" value="BETA-LACTAMASE-RELATED"/>
    <property type="match status" value="1"/>
</dbReference>
<evidence type="ECO:0000313" key="3">
    <source>
        <dbReference type="EMBL" id="BCI52367.1"/>
    </source>
</evidence>
<keyword evidence="1" id="KW-0378">Hydrolase</keyword>
<dbReference type="EMBL" id="AP023287">
    <property type="protein sequence ID" value="BCI52367.1"/>
    <property type="molecule type" value="Genomic_DNA"/>
</dbReference>
<proteinExistence type="predicted"/>
<dbReference type="Gene3D" id="3.40.710.10">
    <property type="entry name" value="DD-peptidase/beta-lactamase superfamily"/>
    <property type="match status" value="1"/>
</dbReference>
<evidence type="ECO:0000256" key="1">
    <source>
        <dbReference type="ARBA" id="ARBA00022801"/>
    </source>
</evidence>